<evidence type="ECO:0000313" key="3">
    <source>
        <dbReference type="Proteomes" id="UP000829196"/>
    </source>
</evidence>
<name>A0A8T3APP7_DENNO</name>
<sequence length="459" mass="50809">MLDYAAPSTLPGDFNVRALRFALCCPHPWRGFVKNHQFGIANGYTRVNHSLIPSPLTLDKRNGYSIPISNKGERPGLNRGGFLCSSSSRSNSAENSGSSSDENPSTFESLKEFSGLRPSIRGEKERDGNGAPVLTTFDFLELKRELDKEENARAGSMEEELRSEGLDETTSSSVKEGIVVGKSCDRGGRRVMRRSNLLAKQVISMESACSLGFISQLWLDTRSWVVALVEVRPNFLSGDAEKFLLEDVYQVGDVVLVRDELVLENELKMTGLDTLVGYDVVRPGRRSIGKIRGYTFNINTGAVESLEFDSFGFSIIPSSLVSTYRLSVEDVLDVESDKVFVYEEALSHVQRLTKGFDFTSIHTVDSEDLGLVGLPRNNFLVDVEIQSSLDRTRFVPEQKNVSGSPGDRRRRGLDIGSRSGKVKEDGGSALAKFQGLRRSEARARAKRSLKHANFPYLNS</sequence>
<dbReference type="AlphaFoldDB" id="A0A8T3APP7"/>
<dbReference type="EMBL" id="JAGYWB010000015">
    <property type="protein sequence ID" value="KAI0498090.1"/>
    <property type="molecule type" value="Genomic_DNA"/>
</dbReference>
<protein>
    <recommendedName>
        <fullName evidence="4">PRC-barrel domain-containing protein</fullName>
    </recommendedName>
</protein>
<dbReference type="PANTHER" id="PTHR36740">
    <property type="entry name" value="PRC DOMAIN-CONTAINING PROTEIN"/>
    <property type="match status" value="1"/>
</dbReference>
<dbReference type="SUPFAM" id="SSF50346">
    <property type="entry name" value="PRC-barrel domain"/>
    <property type="match status" value="1"/>
</dbReference>
<feature type="compositionally biased region" description="Low complexity" evidence="1">
    <location>
        <begin position="85"/>
        <end position="100"/>
    </location>
</feature>
<dbReference type="PANTHER" id="PTHR36740:SF1">
    <property type="entry name" value="PRC-BARREL DOMAIN-CONTAINING PROTEIN"/>
    <property type="match status" value="1"/>
</dbReference>
<evidence type="ECO:0000313" key="2">
    <source>
        <dbReference type="EMBL" id="KAI0498090.1"/>
    </source>
</evidence>
<dbReference type="InterPro" id="IPR011033">
    <property type="entry name" value="PRC_barrel-like_sf"/>
</dbReference>
<dbReference type="Proteomes" id="UP000829196">
    <property type="component" value="Unassembled WGS sequence"/>
</dbReference>
<feature type="region of interest" description="Disordered" evidence="1">
    <location>
        <begin position="397"/>
        <end position="427"/>
    </location>
</feature>
<reference evidence="2" key="1">
    <citation type="journal article" date="2022" name="Front. Genet.">
        <title>Chromosome-Scale Assembly of the Dendrobium nobile Genome Provides Insights Into the Molecular Mechanism of the Biosynthesis of the Medicinal Active Ingredient of Dendrobium.</title>
        <authorList>
            <person name="Xu Q."/>
            <person name="Niu S.-C."/>
            <person name="Li K.-L."/>
            <person name="Zheng P.-J."/>
            <person name="Zhang X.-J."/>
            <person name="Jia Y."/>
            <person name="Liu Y."/>
            <person name="Niu Y.-X."/>
            <person name="Yu L.-H."/>
            <person name="Chen D.-F."/>
            <person name="Zhang G.-Q."/>
        </authorList>
    </citation>
    <scope>NUCLEOTIDE SEQUENCE</scope>
    <source>
        <tissue evidence="2">Leaf</tissue>
    </source>
</reference>
<proteinExistence type="predicted"/>
<keyword evidence="3" id="KW-1185">Reference proteome</keyword>
<dbReference type="OrthoDB" id="539916at2759"/>
<evidence type="ECO:0000256" key="1">
    <source>
        <dbReference type="SAM" id="MobiDB-lite"/>
    </source>
</evidence>
<organism evidence="2 3">
    <name type="scientific">Dendrobium nobile</name>
    <name type="common">Orchid</name>
    <dbReference type="NCBI Taxonomy" id="94219"/>
    <lineage>
        <taxon>Eukaryota</taxon>
        <taxon>Viridiplantae</taxon>
        <taxon>Streptophyta</taxon>
        <taxon>Embryophyta</taxon>
        <taxon>Tracheophyta</taxon>
        <taxon>Spermatophyta</taxon>
        <taxon>Magnoliopsida</taxon>
        <taxon>Liliopsida</taxon>
        <taxon>Asparagales</taxon>
        <taxon>Orchidaceae</taxon>
        <taxon>Epidendroideae</taxon>
        <taxon>Malaxideae</taxon>
        <taxon>Dendrobiinae</taxon>
        <taxon>Dendrobium</taxon>
    </lineage>
</organism>
<comment type="caution">
    <text evidence="2">The sequence shown here is derived from an EMBL/GenBank/DDBJ whole genome shotgun (WGS) entry which is preliminary data.</text>
</comment>
<accession>A0A8T3APP7</accession>
<feature type="region of interest" description="Disordered" evidence="1">
    <location>
        <begin position="77"/>
        <end position="109"/>
    </location>
</feature>
<gene>
    <name evidence="2" type="ORF">KFK09_021331</name>
</gene>
<evidence type="ECO:0008006" key="4">
    <source>
        <dbReference type="Google" id="ProtNLM"/>
    </source>
</evidence>